<evidence type="ECO:0000313" key="6">
    <source>
        <dbReference type="EMBL" id="PRB90757.1"/>
    </source>
</evidence>
<dbReference type="InterPro" id="IPR026444">
    <property type="entry name" value="Secre_tail"/>
</dbReference>
<name>A0A2S9CYC2_CHRCI</name>
<reference evidence="7 8" key="1">
    <citation type="submission" date="2017-09" db="EMBL/GenBank/DDBJ databases">
        <title>Genomic, metabolic, and phenotypic characteristics of bacterial isolates from the natural microbiome of the model nematode Caenorhabditis elegans.</title>
        <authorList>
            <person name="Zimmermann J."/>
            <person name="Obeng N."/>
            <person name="Yang W."/>
            <person name="Obeng O."/>
            <person name="Kissoyan K."/>
            <person name="Pees B."/>
            <person name="Dirksen P."/>
            <person name="Hoppner M."/>
            <person name="Franke A."/>
            <person name="Rosenstiel P."/>
            <person name="Leippe M."/>
            <person name="Dierking K."/>
            <person name="Kaleta C."/>
            <person name="Schulenburg H."/>
        </authorList>
    </citation>
    <scope>NUCLEOTIDE SEQUENCE [LARGE SCALE GENOMIC DNA]</scope>
    <source>
        <strain evidence="5 8">MYb25</strain>
        <strain evidence="6 7">MYb44</strain>
    </source>
</reference>
<feature type="domain" description="CUB" evidence="3">
    <location>
        <begin position="526"/>
        <end position="634"/>
    </location>
</feature>
<dbReference type="Gene3D" id="2.60.40.10">
    <property type="entry name" value="Immunoglobulins"/>
    <property type="match status" value="1"/>
</dbReference>
<keyword evidence="2" id="KW-1015">Disulfide bond</keyword>
<keyword evidence="5" id="KW-0378">Hydrolase</keyword>
<evidence type="ECO:0000313" key="8">
    <source>
        <dbReference type="Proteomes" id="UP000238534"/>
    </source>
</evidence>
<dbReference type="Pfam" id="PF00431">
    <property type="entry name" value="CUB"/>
    <property type="match status" value="1"/>
</dbReference>
<feature type="domain" description="Peptidase M12B" evidence="4">
    <location>
        <begin position="216"/>
        <end position="397"/>
    </location>
</feature>
<gene>
    <name evidence="5" type="ORF">CQ022_04500</name>
    <name evidence="6" type="ORF">CQ033_08490</name>
</gene>
<dbReference type="InterPro" id="IPR035914">
    <property type="entry name" value="Sperma_CUB_dom_sf"/>
</dbReference>
<dbReference type="Proteomes" id="UP000238325">
    <property type="component" value="Unassembled WGS sequence"/>
</dbReference>
<evidence type="ECO:0000259" key="3">
    <source>
        <dbReference type="PROSITE" id="PS01180"/>
    </source>
</evidence>
<dbReference type="EMBL" id="PCPP01000001">
    <property type="protein sequence ID" value="PRB85522.1"/>
    <property type="molecule type" value="Genomic_DNA"/>
</dbReference>
<dbReference type="SUPFAM" id="SSF49854">
    <property type="entry name" value="Spermadhesin, CUB domain"/>
    <property type="match status" value="1"/>
</dbReference>
<accession>A0A2S9CYC2</accession>
<dbReference type="SUPFAM" id="SSF55486">
    <property type="entry name" value="Metalloproteases ('zincins'), catalytic domain"/>
    <property type="match status" value="1"/>
</dbReference>
<dbReference type="PANTHER" id="PTHR11905">
    <property type="entry name" value="ADAM A DISINTEGRIN AND METALLOPROTEASE DOMAIN"/>
    <property type="match status" value="1"/>
</dbReference>
<evidence type="ECO:0000256" key="2">
    <source>
        <dbReference type="ARBA" id="ARBA00023157"/>
    </source>
</evidence>
<dbReference type="AlphaFoldDB" id="A0A2S9CYC2"/>
<keyword evidence="7" id="KW-1185">Reference proteome</keyword>
<keyword evidence="5" id="KW-0645">Protease</keyword>
<dbReference type="InterPro" id="IPR013783">
    <property type="entry name" value="Ig-like_fold"/>
</dbReference>
<dbReference type="GO" id="GO:0004222">
    <property type="term" value="F:metalloendopeptidase activity"/>
    <property type="evidence" value="ECO:0007669"/>
    <property type="project" value="InterPro"/>
</dbReference>
<dbReference type="Proteomes" id="UP000238534">
    <property type="component" value="Unassembled WGS sequence"/>
</dbReference>
<dbReference type="GO" id="GO:0006509">
    <property type="term" value="P:membrane protein ectodomain proteolysis"/>
    <property type="evidence" value="ECO:0007669"/>
    <property type="project" value="TreeGrafter"/>
</dbReference>
<dbReference type="InterPro" id="IPR000859">
    <property type="entry name" value="CUB_dom"/>
</dbReference>
<protein>
    <submittedName>
        <fullName evidence="5">Zinc metalloprotease</fullName>
    </submittedName>
</protein>
<dbReference type="CDD" id="cd00041">
    <property type="entry name" value="CUB"/>
    <property type="match status" value="1"/>
</dbReference>
<sequence length="721" mass="78246">MMKKFLLVCFLQCCVMGFSQKLKPVAQKVSEYHNGKSELKSYDLFEIDKNADKLAEYKRAATDITVMSLKSSELKRLITEKPEFLEISFPFDGGRQITVEMYRHQILTNDFKVVTEKGKAVDYTPGVYYQGIVKGDNASIAAFSFFNNDIVGVASTPELGNIVLGKAKNSEDFVNYSDAKLTGANPFACGVDGLKENQTQRPVFNPNNTTSKKTDNCVRIYYEVGFGPYTQNGSNTTTTTNWVTAMHNNVTTLYANENVNVALSEVFVWTTTDPYSGSPSAILNQFRTTRTTFNGDVAQLLRNPATTSIAYVNSLCTSYKYSYCGMNLNYQNVPTYSWNIEVMTHELGHNLGSPHTHSCFWNGNNTAIDGCGPASGNNEGCTAALPPAGGGTIMSYCHLVSSVGINFANGFGVQPGTLIKNTVDSKGCLGTNCTASCATSITNFKVNNITQTSANANFTDASSTSWKYKLTTANGAAVSSGNTTTPSVNFTNLQPATYYRLSVGTDCSGPNAFQLSQIFLTDGAWCDGIQFLDTGGSTGQYGDNEEIVKTFSPTPGSAMTMTFTAFDLEQGYDFMYVYNGPSTASPLFANGNNLSGNTVPGPFTSTDPSGAITVKFVSDGAATENGWNVNFSCNVLAVEDINIKNNSIDLYPNPAKNMIMLSSKERLKGYKIYDEAGRLVISNSSLKGNKQEINLSSIQTGNYVITIETEKQTISKKLIKQ</sequence>
<dbReference type="NCBIfam" id="TIGR04183">
    <property type="entry name" value="Por_Secre_tail"/>
    <property type="match status" value="1"/>
</dbReference>
<dbReference type="EMBL" id="PCPH01000002">
    <property type="protein sequence ID" value="PRB90757.1"/>
    <property type="molecule type" value="Genomic_DNA"/>
</dbReference>
<dbReference type="Pfam" id="PF13688">
    <property type="entry name" value="Reprolysin_5"/>
    <property type="match status" value="1"/>
</dbReference>
<dbReference type="PROSITE" id="PS01180">
    <property type="entry name" value="CUB"/>
    <property type="match status" value="1"/>
</dbReference>
<organism evidence="5 8">
    <name type="scientific">Chryseobacterium culicis</name>
    <dbReference type="NCBI Taxonomy" id="680127"/>
    <lineage>
        <taxon>Bacteria</taxon>
        <taxon>Pseudomonadati</taxon>
        <taxon>Bacteroidota</taxon>
        <taxon>Flavobacteriia</taxon>
        <taxon>Flavobacteriales</taxon>
        <taxon>Weeksellaceae</taxon>
        <taxon>Chryseobacterium group</taxon>
        <taxon>Chryseobacterium</taxon>
    </lineage>
</organism>
<dbReference type="OrthoDB" id="1182309at2"/>
<dbReference type="Gene3D" id="3.40.390.10">
    <property type="entry name" value="Collagenase (Catalytic Domain)"/>
    <property type="match status" value="1"/>
</dbReference>
<keyword evidence="1" id="KW-0732">Signal</keyword>
<evidence type="ECO:0000259" key="4">
    <source>
        <dbReference type="PROSITE" id="PS50215"/>
    </source>
</evidence>
<keyword evidence="5" id="KW-0482">Metalloprotease</keyword>
<dbReference type="Pfam" id="PF18962">
    <property type="entry name" value="Por_Secre_tail"/>
    <property type="match status" value="1"/>
</dbReference>
<evidence type="ECO:0000313" key="5">
    <source>
        <dbReference type="EMBL" id="PRB85522.1"/>
    </source>
</evidence>
<evidence type="ECO:0000256" key="1">
    <source>
        <dbReference type="ARBA" id="ARBA00022729"/>
    </source>
</evidence>
<dbReference type="SMART" id="SM00042">
    <property type="entry name" value="CUB"/>
    <property type="match status" value="1"/>
</dbReference>
<dbReference type="Gene3D" id="2.60.120.290">
    <property type="entry name" value="Spermadhesin, CUB domain"/>
    <property type="match status" value="1"/>
</dbReference>
<proteinExistence type="predicted"/>
<dbReference type="InterPro" id="IPR001590">
    <property type="entry name" value="Peptidase_M12B"/>
</dbReference>
<evidence type="ECO:0000313" key="7">
    <source>
        <dbReference type="Proteomes" id="UP000238325"/>
    </source>
</evidence>
<dbReference type="PANTHER" id="PTHR11905:SF159">
    <property type="entry name" value="ADAM METALLOPROTEASE"/>
    <property type="match status" value="1"/>
</dbReference>
<dbReference type="InterPro" id="IPR024079">
    <property type="entry name" value="MetalloPept_cat_dom_sf"/>
</dbReference>
<comment type="caution">
    <text evidence="5">The sequence shown here is derived from an EMBL/GenBank/DDBJ whole genome shotgun (WGS) entry which is preliminary data.</text>
</comment>
<dbReference type="PROSITE" id="PS50215">
    <property type="entry name" value="ADAM_MEPRO"/>
    <property type="match status" value="1"/>
</dbReference>